<accession>A0A2H6K931</accession>
<dbReference type="VEuPathDB" id="PiroplasmaDB:BOVATA_009980"/>
<gene>
    <name evidence="2" type="ORF">BOVATA_009980</name>
</gene>
<dbReference type="RefSeq" id="XP_028865748.1">
    <property type="nucleotide sequence ID" value="XM_029009915.1"/>
</dbReference>
<reference evidence="2 3" key="1">
    <citation type="journal article" date="2017" name="BMC Genomics">
        <title>Whole-genome assembly of Babesia ovata and comparative genomics between closely related pathogens.</title>
        <authorList>
            <person name="Yamagishi J."/>
            <person name="Asada M."/>
            <person name="Hakimi H."/>
            <person name="Tanaka T.Q."/>
            <person name="Sugimoto C."/>
            <person name="Kawazu S."/>
        </authorList>
    </citation>
    <scope>NUCLEOTIDE SEQUENCE [LARGE SCALE GENOMIC DNA]</scope>
    <source>
        <strain evidence="2 3">Miyake</strain>
    </source>
</reference>
<evidence type="ECO:0000256" key="1">
    <source>
        <dbReference type="SAM" id="Coils"/>
    </source>
</evidence>
<dbReference type="AlphaFoldDB" id="A0A2H6K931"/>
<sequence>MGSHRVNDGFGDAVDNLMMAADIESRGCQLVSPPRSVSSDSDHISEMQKLKTLLASPAAAMPGDMIGVDPLARSGSEHGKHISAESPGAAVSGNREGVEFLAKQLMHSKGSGAASPAPSNMSHRSDISPALLKNGEGANVLKHAEAVIEYQRERISALESAVEKFNQALAHTNNMHKNELQRQIDENLALRQEMQKVVTEFEVLSQRYQMDMSETEQLKKKVNIFTHDLAKREDELARMQEQMHQLPLDNNELKAKNRMLSKEIDRLNREIRGLNLLDAKINAKPGASAIAGATVACAAQHDKLKASTKCIAQLENDLQSYKRLTESQSMDIKRLHHQLDKLQKEAKPNNYLVSAQRQMLQIRSVFVQLAKQSTQPKPATSPISVDEDLNNRSFYAAYNMKASAEFREMYDKLLDVVNRNMSKNVSDGGFYTMPVYYSCDSVNGQLHVKVEESLLIFSREDEDQVTEVVRIPLSMVMGVKKVAETNEFYIHTNDSSVHIIRADSRDIYNRLYYALQYAGFINEHVKFSIFSKVDFNWVPTDCSWPLNSAVVMVAESGYKGPSPMSMEHVRRALAEVYVITDPTERLMTIDQNSNSLVVTGPQMSATPFIVPCDDVFLVRLCDPAHIDCDDFVPADPPIATLANGTQTTSYFVHSSHVFAFVAIGSRILFVKGATANDERRLLSLLRKGEYRKPVESSEYVVDTPAGITSRKSSHVEQPITLNAPSFVIRSRDTVEMPSAPMTESMAPKVYEFVEGKLYLYTQQDEHTVLEKDKGFYRVNEETREVALSSGSSETYVLSFPNDEVLNEFTRELESHGFNQPNVAEVHQQVCIVTAGCLRLFKDSQDAPIVTFDNQDTEVAINEERREIKITNAKDKSLKMTLDCTSPAEFRRWKFALGFAGFIKGSAKARTGDALKKYIFPIKIFDDEIRSERRAFQVEPNRICLYVNPTITTPFLVFDKSKSSLELFDQERRLRLYVNRNTKMEERFDFGMAMLTDYQSLKLSLRENGYVTEPMKGKVTRYHFVISKPGLIAIHRTKFEADPQLVLERKLYTAEVTNMCIKFVTKSDPNKNITIVFKKEFNFKRWLMALKVAGYLPLTPETVPVLYLPTIVYGHICAEIPALLKGHLK</sequence>
<dbReference type="Proteomes" id="UP000236319">
    <property type="component" value="Unassembled WGS sequence"/>
</dbReference>
<name>A0A2H6K931_9APIC</name>
<comment type="caution">
    <text evidence="2">The sequence shown here is derived from an EMBL/GenBank/DDBJ whole genome shotgun (WGS) entry which is preliminary data.</text>
</comment>
<dbReference type="GeneID" id="39873275"/>
<dbReference type="OrthoDB" id="360742at2759"/>
<dbReference type="EMBL" id="BDSA01000001">
    <property type="protein sequence ID" value="GBE59505.1"/>
    <property type="molecule type" value="Genomic_DNA"/>
</dbReference>
<evidence type="ECO:0000313" key="2">
    <source>
        <dbReference type="EMBL" id="GBE59505.1"/>
    </source>
</evidence>
<feature type="coiled-coil region" evidence="1">
    <location>
        <begin position="250"/>
        <end position="277"/>
    </location>
</feature>
<protein>
    <submittedName>
        <fullName evidence="2">Uncharacterized protein</fullName>
    </submittedName>
</protein>
<keyword evidence="3" id="KW-1185">Reference proteome</keyword>
<evidence type="ECO:0000313" key="3">
    <source>
        <dbReference type="Proteomes" id="UP000236319"/>
    </source>
</evidence>
<proteinExistence type="predicted"/>
<feature type="coiled-coil region" evidence="1">
    <location>
        <begin position="304"/>
        <end position="345"/>
    </location>
</feature>
<keyword evidence="1" id="KW-0175">Coiled coil</keyword>
<organism evidence="2 3">
    <name type="scientific">Babesia ovata</name>
    <dbReference type="NCBI Taxonomy" id="189622"/>
    <lineage>
        <taxon>Eukaryota</taxon>
        <taxon>Sar</taxon>
        <taxon>Alveolata</taxon>
        <taxon>Apicomplexa</taxon>
        <taxon>Aconoidasida</taxon>
        <taxon>Piroplasmida</taxon>
        <taxon>Babesiidae</taxon>
        <taxon>Babesia</taxon>
    </lineage>
</organism>